<evidence type="ECO:0000313" key="1">
    <source>
        <dbReference type="EMBL" id="VEL07805.1"/>
    </source>
</evidence>
<dbReference type="AlphaFoldDB" id="A0A3S5A5T4"/>
<dbReference type="Proteomes" id="UP000784294">
    <property type="component" value="Unassembled WGS sequence"/>
</dbReference>
<keyword evidence="2" id="KW-1185">Reference proteome</keyword>
<name>A0A3S5A5T4_9PLAT</name>
<reference evidence="1" key="1">
    <citation type="submission" date="2018-11" db="EMBL/GenBank/DDBJ databases">
        <authorList>
            <consortium name="Pathogen Informatics"/>
        </authorList>
    </citation>
    <scope>NUCLEOTIDE SEQUENCE</scope>
</reference>
<comment type="caution">
    <text evidence="1">The sequence shown here is derived from an EMBL/GenBank/DDBJ whole genome shotgun (WGS) entry which is preliminary data.</text>
</comment>
<accession>A0A3S5A5T4</accession>
<dbReference type="EMBL" id="CAAALY010002499">
    <property type="protein sequence ID" value="VEL07805.1"/>
    <property type="molecule type" value="Genomic_DNA"/>
</dbReference>
<proteinExistence type="predicted"/>
<gene>
    <name evidence="1" type="ORF">PXEA_LOCUS1245</name>
</gene>
<evidence type="ECO:0000313" key="2">
    <source>
        <dbReference type="Proteomes" id="UP000784294"/>
    </source>
</evidence>
<organism evidence="1 2">
    <name type="scientific">Protopolystoma xenopodis</name>
    <dbReference type="NCBI Taxonomy" id="117903"/>
    <lineage>
        <taxon>Eukaryota</taxon>
        <taxon>Metazoa</taxon>
        <taxon>Spiralia</taxon>
        <taxon>Lophotrochozoa</taxon>
        <taxon>Platyhelminthes</taxon>
        <taxon>Monogenea</taxon>
        <taxon>Polyopisthocotylea</taxon>
        <taxon>Polystomatidea</taxon>
        <taxon>Polystomatidae</taxon>
        <taxon>Protopolystoma</taxon>
    </lineage>
</organism>
<protein>
    <submittedName>
        <fullName evidence="1">Uncharacterized protein</fullName>
    </submittedName>
</protein>
<sequence length="175" mass="20158">MWRRHGVARAVCVVCVNTPPSVWSRRRDARKLIAKVRFGLLALLGGRVVRPEYVLKQLVTSLVTGGQCEYKFGISQQQTEKLAIECDEERKAMLRQHKVFAQPVCKQHFVRGVPHSPQQTWRYTEPEHHFQANTKEISALGTRVWGAWFRLPEYLQMSLPFTPHTQKARIALVGL</sequence>